<evidence type="ECO:0000256" key="4">
    <source>
        <dbReference type="ARBA" id="ARBA00023136"/>
    </source>
</evidence>
<dbReference type="EMBL" id="JXXN02000123">
    <property type="protein sequence ID" value="THD28548.1"/>
    <property type="molecule type" value="Genomic_DNA"/>
</dbReference>
<feature type="transmembrane region" description="Helical" evidence="5">
    <location>
        <begin position="212"/>
        <end position="238"/>
    </location>
</feature>
<comment type="subcellular location">
    <subcellularLocation>
        <location evidence="1">Membrane</location>
    </subcellularLocation>
</comment>
<keyword evidence="7" id="KW-1185">Reference proteome</keyword>
<proteinExistence type="predicted"/>
<dbReference type="Proteomes" id="UP000230066">
    <property type="component" value="Unassembled WGS sequence"/>
</dbReference>
<dbReference type="GO" id="GO:0004930">
    <property type="term" value="F:G protein-coupled receptor activity"/>
    <property type="evidence" value="ECO:0007669"/>
    <property type="project" value="InterPro"/>
</dbReference>
<feature type="transmembrane region" description="Helical" evidence="5">
    <location>
        <begin position="6"/>
        <end position="24"/>
    </location>
</feature>
<feature type="transmembrane region" description="Helical" evidence="5">
    <location>
        <begin position="157"/>
        <end position="182"/>
    </location>
</feature>
<dbReference type="CDD" id="cd00637">
    <property type="entry name" value="7tm_classA_rhodopsin-like"/>
    <property type="match status" value="1"/>
</dbReference>
<dbReference type="InterPro" id="IPR000276">
    <property type="entry name" value="GPCR_Rhodpsn"/>
</dbReference>
<dbReference type="AlphaFoldDB" id="A0A4E0RY25"/>
<name>A0A4E0RY25_FASHE</name>
<reference evidence="6" key="1">
    <citation type="submission" date="2019-03" db="EMBL/GenBank/DDBJ databases">
        <title>Improved annotation for the trematode Fasciola hepatica.</title>
        <authorList>
            <person name="Choi Y.-J."/>
            <person name="Martin J."/>
            <person name="Mitreva M."/>
        </authorList>
    </citation>
    <scope>NUCLEOTIDE SEQUENCE [LARGE SCALE GENOMIC DNA]</scope>
</reference>
<dbReference type="Gene3D" id="1.20.1070.10">
    <property type="entry name" value="Rhodopsin 7-helix transmembrane proteins"/>
    <property type="match status" value="1"/>
</dbReference>
<accession>A0A4E0RY25</accession>
<keyword evidence="2 5" id="KW-0812">Transmembrane</keyword>
<protein>
    <recommendedName>
        <fullName evidence="8">G-protein coupled receptors family 1 profile domain-containing protein</fullName>
    </recommendedName>
</protein>
<sequence>MINMAGGLLLTSGLIVNLLGIILFRRLSIRSVTARYLFNAQYLFDAAACIVIILYLVSYNLEIERKQFVYTVFCSIWLTHYVFWFVNCLSSINVILLTFDRYWAVVRATSYPRNPKCYIFVLAGVTWTCTVVLTGPILRNNMCFPAKINETIQPFKISPILMVAAFTFGYLFPSVLLCWLQFRTVCVIRRLKRNSTLMRIGGNRTCPNSNTFAILVTTVIMTTAYLFGRASIQVIILIRSFGISLGVIEGDWERVHFITYGINYLIEPLALSLSLPGMRALIVRLFKSIITPFRTESNALEAV</sequence>
<dbReference type="SUPFAM" id="SSF81321">
    <property type="entry name" value="Family A G protein-coupled receptor-like"/>
    <property type="match status" value="1"/>
</dbReference>
<feature type="transmembrane region" description="Helical" evidence="5">
    <location>
        <begin position="68"/>
        <end position="96"/>
    </location>
</feature>
<evidence type="ECO:0008006" key="8">
    <source>
        <dbReference type="Google" id="ProtNLM"/>
    </source>
</evidence>
<evidence type="ECO:0000313" key="7">
    <source>
        <dbReference type="Proteomes" id="UP000230066"/>
    </source>
</evidence>
<keyword evidence="4 5" id="KW-0472">Membrane</keyword>
<dbReference type="PANTHER" id="PTHR45698:SF1">
    <property type="entry name" value="TRACE AMINE-ASSOCIATED RECEPTOR 13C-LIKE"/>
    <property type="match status" value="1"/>
</dbReference>
<gene>
    <name evidence="6" type="ORF">D915_000595</name>
</gene>
<evidence type="ECO:0000256" key="2">
    <source>
        <dbReference type="ARBA" id="ARBA00022692"/>
    </source>
</evidence>
<dbReference type="GO" id="GO:0016020">
    <property type="term" value="C:membrane"/>
    <property type="evidence" value="ECO:0007669"/>
    <property type="project" value="UniProtKB-SubCell"/>
</dbReference>
<comment type="caution">
    <text evidence="6">The sequence shown here is derived from an EMBL/GenBank/DDBJ whole genome shotgun (WGS) entry which is preliminary data.</text>
</comment>
<keyword evidence="3 5" id="KW-1133">Transmembrane helix</keyword>
<evidence type="ECO:0000256" key="3">
    <source>
        <dbReference type="ARBA" id="ARBA00022989"/>
    </source>
</evidence>
<dbReference type="PANTHER" id="PTHR45698">
    <property type="entry name" value="TRACE AMINE-ASSOCIATED RECEPTOR 19N-RELATED"/>
    <property type="match status" value="1"/>
</dbReference>
<feature type="transmembrane region" description="Helical" evidence="5">
    <location>
        <begin position="117"/>
        <end position="137"/>
    </location>
</feature>
<organism evidence="6 7">
    <name type="scientific">Fasciola hepatica</name>
    <name type="common">Liver fluke</name>
    <dbReference type="NCBI Taxonomy" id="6192"/>
    <lineage>
        <taxon>Eukaryota</taxon>
        <taxon>Metazoa</taxon>
        <taxon>Spiralia</taxon>
        <taxon>Lophotrochozoa</taxon>
        <taxon>Platyhelminthes</taxon>
        <taxon>Trematoda</taxon>
        <taxon>Digenea</taxon>
        <taxon>Plagiorchiida</taxon>
        <taxon>Echinostomata</taxon>
        <taxon>Echinostomatoidea</taxon>
        <taxon>Fasciolidae</taxon>
        <taxon>Fasciola</taxon>
    </lineage>
</organism>
<feature type="transmembrane region" description="Helical" evidence="5">
    <location>
        <begin position="36"/>
        <end position="56"/>
    </location>
</feature>
<dbReference type="PROSITE" id="PS00237">
    <property type="entry name" value="G_PROTEIN_RECEP_F1_1"/>
    <property type="match status" value="1"/>
</dbReference>
<evidence type="ECO:0000313" key="6">
    <source>
        <dbReference type="EMBL" id="THD28548.1"/>
    </source>
</evidence>
<dbReference type="Pfam" id="PF00001">
    <property type="entry name" value="7tm_1"/>
    <property type="match status" value="1"/>
</dbReference>
<evidence type="ECO:0000256" key="1">
    <source>
        <dbReference type="ARBA" id="ARBA00004370"/>
    </source>
</evidence>
<evidence type="ECO:0000256" key="5">
    <source>
        <dbReference type="SAM" id="Phobius"/>
    </source>
</evidence>